<reference evidence="2" key="2">
    <citation type="journal article" date="2015" name="Data Brief">
        <title>Shoot transcriptome of the giant reed, Arundo donax.</title>
        <authorList>
            <person name="Barrero R.A."/>
            <person name="Guerrero F.D."/>
            <person name="Moolhuijzen P."/>
            <person name="Goolsby J.A."/>
            <person name="Tidwell J."/>
            <person name="Bellgard S.E."/>
            <person name="Bellgard M.I."/>
        </authorList>
    </citation>
    <scope>NUCLEOTIDE SEQUENCE</scope>
    <source>
        <tissue evidence="2">Shoot tissue taken approximately 20 cm above the soil surface</tissue>
    </source>
</reference>
<protein>
    <submittedName>
        <fullName evidence="2">Uncharacterized protein</fullName>
    </submittedName>
</protein>
<accession>A0A0A9DTP6</accession>
<name>A0A0A9DTP6_ARUDO</name>
<feature type="region of interest" description="Disordered" evidence="1">
    <location>
        <begin position="1"/>
        <end position="89"/>
    </location>
</feature>
<evidence type="ECO:0000256" key="1">
    <source>
        <dbReference type="SAM" id="MobiDB-lite"/>
    </source>
</evidence>
<dbReference type="EMBL" id="GBRH01210788">
    <property type="protein sequence ID" value="JAD87107.1"/>
    <property type="molecule type" value="Transcribed_RNA"/>
</dbReference>
<feature type="compositionally biased region" description="Basic residues" evidence="1">
    <location>
        <begin position="43"/>
        <end position="53"/>
    </location>
</feature>
<evidence type="ECO:0000313" key="2">
    <source>
        <dbReference type="EMBL" id="JAD87107.1"/>
    </source>
</evidence>
<feature type="compositionally biased region" description="Low complexity" evidence="1">
    <location>
        <begin position="22"/>
        <end position="42"/>
    </location>
</feature>
<reference evidence="2" key="1">
    <citation type="submission" date="2014-09" db="EMBL/GenBank/DDBJ databases">
        <authorList>
            <person name="Magalhaes I.L.F."/>
            <person name="Oliveira U."/>
            <person name="Santos F.R."/>
            <person name="Vidigal T.H.D.A."/>
            <person name="Brescovit A.D."/>
            <person name="Santos A.J."/>
        </authorList>
    </citation>
    <scope>NUCLEOTIDE SEQUENCE</scope>
    <source>
        <tissue evidence="2">Shoot tissue taken approximately 20 cm above the soil surface</tissue>
    </source>
</reference>
<proteinExistence type="predicted"/>
<organism evidence="2">
    <name type="scientific">Arundo donax</name>
    <name type="common">Giant reed</name>
    <name type="synonym">Donax arundinaceus</name>
    <dbReference type="NCBI Taxonomy" id="35708"/>
    <lineage>
        <taxon>Eukaryota</taxon>
        <taxon>Viridiplantae</taxon>
        <taxon>Streptophyta</taxon>
        <taxon>Embryophyta</taxon>
        <taxon>Tracheophyta</taxon>
        <taxon>Spermatophyta</taxon>
        <taxon>Magnoliopsida</taxon>
        <taxon>Liliopsida</taxon>
        <taxon>Poales</taxon>
        <taxon>Poaceae</taxon>
        <taxon>PACMAD clade</taxon>
        <taxon>Arundinoideae</taxon>
        <taxon>Arundineae</taxon>
        <taxon>Arundo</taxon>
    </lineage>
</organism>
<dbReference type="AlphaFoldDB" id="A0A0A9DTP6"/>
<feature type="compositionally biased region" description="Low complexity" evidence="1">
    <location>
        <begin position="54"/>
        <end position="67"/>
    </location>
</feature>
<feature type="compositionally biased region" description="Polar residues" evidence="1">
    <location>
        <begin position="10"/>
        <end position="20"/>
    </location>
</feature>
<sequence>MRRSCRRSTLPWSTTASSAPVSRRPPTSGSSSPSTSAPSCTCARRRTRSRTRSSSRITGSGSTSSESRGARNHSSTSPMTKSERRSKLS</sequence>